<accession>A0ABT3C7E8</accession>
<dbReference type="Pfam" id="PF04962">
    <property type="entry name" value="KduI"/>
    <property type="match status" value="1"/>
</dbReference>
<dbReference type="EMBL" id="JACKTY010000014">
    <property type="protein sequence ID" value="MCV7225392.1"/>
    <property type="molecule type" value="Genomic_DNA"/>
</dbReference>
<dbReference type="InterPro" id="IPR027449">
    <property type="entry name" value="KduI_N"/>
</dbReference>
<comment type="caution">
    <text evidence="8">The sequence shown here is derived from an EMBL/GenBank/DDBJ whole genome shotgun (WGS) entry which is preliminary data.</text>
</comment>
<dbReference type="GO" id="GO:0008697">
    <property type="term" value="F:4-deoxy-L-threo-5-hexosulose-uronate ketol-isomerase activity"/>
    <property type="evidence" value="ECO:0007669"/>
    <property type="project" value="UniProtKB-EC"/>
</dbReference>
<dbReference type="PANTHER" id="PTHR38461:SF1">
    <property type="entry name" value="4-DEOXY-L-THREO-5-HEXOSULOSE-URONATE KETOL-ISOMERASE"/>
    <property type="match status" value="1"/>
</dbReference>
<dbReference type="RefSeq" id="WP_264066160.1">
    <property type="nucleotide sequence ID" value="NZ_JACKTY010000014.1"/>
</dbReference>
<reference evidence="8 9" key="1">
    <citation type="journal article" date="2022" name="BMC Genomics">
        <title>Comparative genome analysis of mycobacteria focusing on tRNA and non-coding RNA.</title>
        <authorList>
            <person name="Behra P.R.K."/>
            <person name="Pettersson B.M.F."/>
            <person name="Ramesh M."/>
            <person name="Das S."/>
            <person name="Dasgupta S."/>
            <person name="Kirsebom L.A."/>
        </authorList>
    </citation>
    <scope>NUCLEOTIDE SEQUENCE [LARGE SCALE GENOMIC DNA]</scope>
    <source>
        <strain evidence="8 9">DSM 44078</strain>
    </source>
</reference>
<organism evidence="8 9">
    <name type="scientific">Mycolicibacterium komossense</name>
    <dbReference type="NCBI Taxonomy" id="1779"/>
    <lineage>
        <taxon>Bacteria</taxon>
        <taxon>Bacillati</taxon>
        <taxon>Actinomycetota</taxon>
        <taxon>Actinomycetes</taxon>
        <taxon>Mycobacteriales</taxon>
        <taxon>Mycobacteriaceae</taxon>
        <taxon>Mycolicibacterium</taxon>
    </lineage>
</organism>
<comment type="similarity">
    <text evidence="3">Belongs to the KduI family.</text>
</comment>
<dbReference type="Proteomes" id="UP001526201">
    <property type="component" value="Unassembled WGS sequence"/>
</dbReference>
<dbReference type="InterPro" id="IPR007045">
    <property type="entry name" value="KduI"/>
</dbReference>
<evidence type="ECO:0000256" key="7">
    <source>
        <dbReference type="ARBA" id="ARBA00023235"/>
    </source>
</evidence>
<evidence type="ECO:0000256" key="4">
    <source>
        <dbReference type="ARBA" id="ARBA00012547"/>
    </source>
</evidence>
<evidence type="ECO:0000313" key="9">
    <source>
        <dbReference type="Proteomes" id="UP001526201"/>
    </source>
</evidence>
<name>A0ABT3C7E8_9MYCO</name>
<dbReference type="InterPro" id="IPR011051">
    <property type="entry name" value="RmlC_Cupin_sf"/>
</dbReference>
<evidence type="ECO:0000256" key="1">
    <source>
        <dbReference type="ARBA" id="ARBA00000552"/>
    </source>
</evidence>
<dbReference type="CDD" id="cd20491">
    <property type="entry name" value="cupin_KduI_C"/>
    <property type="match status" value="1"/>
</dbReference>
<keyword evidence="5" id="KW-0479">Metal-binding</keyword>
<evidence type="ECO:0000256" key="6">
    <source>
        <dbReference type="ARBA" id="ARBA00022833"/>
    </source>
</evidence>
<keyword evidence="7 8" id="KW-0413">Isomerase</keyword>
<evidence type="ECO:0000256" key="2">
    <source>
        <dbReference type="ARBA" id="ARBA00001947"/>
    </source>
</evidence>
<dbReference type="Gene3D" id="2.60.120.520">
    <property type="entry name" value="pectin degrading enzyme 5-keto 4- deoxyuronate isomerase, domain 1"/>
    <property type="match status" value="1"/>
</dbReference>
<dbReference type="InterPro" id="IPR021120">
    <property type="entry name" value="KduI/IolB_isomerase"/>
</dbReference>
<dbReference type="CDD" id="cd20294">
    <property type="entry name" value="cupin_KduI_N"/>
    <property type="match status" value="1"/>
</dbReference>
<protein>
    <recommendedName>
        <fullName evidence="4">5-dehydro-4-deoxy-D-glucuronate isomerase</fullName>
        <ecNumber evidence="4">5.3.1.17</ecNumber>
    </recommendedName>
</protein>
<comment type="catalytic activity">
    <reaction evidence="1">
        <text>5-dehydro-4-deoxy-D-glucuronate = 3-deoxy-D-glycero-2,5-hexodiulosonate</text>
        <dbReference type="Rhea" id="RHEA:23896"/>
        <dbReference type="ChEBI" id="CHEBI:17117"/>
        <dbReference type="ChEBI" id="CHEBI:29071"/>
        <dbReference type="EC" id="5.3.1.17"/>
    </reaction>
</comment>
<dbReference type="Gene3D" id="2.60.120.10">
    <property type="entry name" value="Jelly Rolls"/>
    <property type="match status" value="1"/>
</dbReference>
<dbReference type="InterPro" id="IPR014710">
    <property type="entry name" value="RmlC-like_jellyroll"/>
</dbReference>
<evidence type="ECO:0000256" key="3">
    <source>
        <dbReference type="ARBA" id="ARBA00008086"/>
    </source>
</evidence>
<dbReference type="SUPFAM" id="SSF51182">
    <property type="entry name" value="RmlC-like cupins"/>
    <property type="match status" value="1"/>
</dbReference>
<evidence type="ECO:0000313" key="8">
    <source>
        <dbReference type="EMBL" id="MCV7225392.1"/>
    </source>
</evidence>
<gene>
    <name evidence="8" type="primary">kduI</name>
    <name evidence="8" type="ORF">H7J73_05005</name>
</gene>
<keyword evidence="6" id="KW-0862">Zinc</keyword>
<proteinExistence type="inferred from homology"/>
<sequence length="275" mass="30101">MKIQHATHPDDLASLSGQELRSRFLNEELFVPGEVRLSYTHHDRMVLGGAVPAVGEWLELSSPAELRAEYFCERRELAVVAVAGASRVRADGQEWGLAKGDVLYLGRGAKDISFSATEPDSALFLASALAHVTHPHVLVTLADADATAAGETETANRRTIYKHLQPGGVPTAQLVLGITALEPGSVWNSMPPHLHDRRTEAYLYFDLPESHRIQHFMGRPDELRTLTMSNLNLVVSPSWSVHFGAGTSSYAFVWVMAGENQAFADMDQVAITDLC</sequence>
<dbReference type="NCBIfam" id="NF002091">
    <property type="entry name" value="PRK00924.1"/>
    <property type="match status" value="1"/>
</dbReference>
<dbReference type="PANTHER" id="PTHR38461">
    <property type="entry name" value="4-DEOXY-L-THREO-5-HEXOSULOSE-URONATE KETOL-ISOMERASE"/>
    <property type="match status" value="1"/>
</dbReference>
<evidence type="ECO:0000256" key="5">
    <source>
        <dbReference type="ARBA" id="ARBA00022723"/>
    </source>
</evidence>
<keyword evidence="9" id="KW-1185">Reference proteome</keyword>
<comment type="cofactor">
    <cofactor evidence="2">
        <name>Zn(2+)</name>
        <dbReference type="ChEBI" id="CHEBI:29105"/>
    </cofactor>
</comment>
<dbReference type="EC" id="5.3.1.17" evidence="4"/>